<dbReference type="Proteomes" id="UP001058687">
    <property type="component" value="Chromosome 2"/>
</dbReference>
<evidence type="ECO:0000313" key="6">
    <source>
        <dbReference type="EMBL" id="UTZ28891.1"/>
    </source>
</evidence>
<evidence type="ECO:0000256" key="3">
    <source>
        <dbReference type="ARBA" id="ARBA00023125"/>
    </source>
</evidence>
<dbReference type="Gene3D" id="1.10.10.10">
    <property type="entry name" value="Winged helix-like DNA-binding domain superfamily/Winged helix DNA-binding domain"/>
    <property type="match status" value="1"/>
</dbReference>
<keyword evidence="4" id="KW-0804">Transcription</keyword>
<dbReference type="AlphaFoldDB" id="A0AAE9N0F0"/>
<comment type="similarity">
    <text evidence="1">Belongs to the LysR transcriptional regulatory family.</text>
</comment>
<feature type="domain" description="HTH lysR-type" evidence="5">
    <location>
        <begin position="5"/>
        <end position="62"/>
    </location>
</feature>
<dbReference type="PROSITE" id="PS50931">
    <property type="entry name" value="HTH_LYSR"/>
    <property type="match status" value="1"/>
</dbReference>
<dbReference type="Pfam" id="PF03466">
    <property type="entry name" value="LysR_substrate"/>
    <property type="match status" value="1"/>
</dbReference>
<dbReference type="InterPro" id="IPR036390">
    <property type="entry name" value="WH_DNA-bd_sf"/>
</dbReference>
<dbReference type="InterPro" id="IPR036388">
    <property type="entry name" value="WH-like_DNA-bd_sf"/>
</dbReference>
<evidence type="ECO:0000256" key="2">
    <source>
        <dbReference type="ARBA" id="ARBA00023015"/>
    </source>
</evidence>
<protein>
    <submittedName>
        <fullName evidence="6">LysR family transcriptional regulator</fullName>
    </submittedName>
</protein>
<dbReference type="EMBL" id="CP050468">
    <property type="protein sequence ID" value="UTZ28891.1"/>
    <property type="molecule type" value="Genomic_DNA"/>
</dbReference>
<evidence type="ECO:0000256" key="4">
    <source>
        <dbReference type="ARBA" id="ARBA00023163"/>
    </source>
</evidence>
<dbReference type="Pfam" id="PF00126">
    <property type="entry name" value="HTH_1"/>
    <property type="match status" value="1"/>
</dbReference>
<evidence type="ECO:0000313" key="7">
    <source>
        <dbReference type="Proteomes" id="UP001058687"/>
    </source>
</evidence>
<dbReference type="Gene3D" id="3.40.190.10">
    <property type="entry name" value="Periplasmic binding protein-like II"/>
    <property type="match status" value="2"/>
</dbReference>
<reference evidence="6" key="1">
    <citation type="submission" date="2020-03" db="EMBL/GenBank/DDBJ databases">
        <title>Five strains of Vibrio campbellii isolated from Mariana Trench.</title>
        <authorList>
            <person name="Liang J."/>
            <person name="Zhang X.-H."/>
        </authorList>
    </citation>
    <scope>NUCLEOTIDE SEQUENCE</scope>
    <source>
        <strain evidence="6">LJC014</strain>
    </source>
</reference>
<dbReference type="GO" id="GO:0003700">
    <property type="term" value="F:DNA-binding transcription factor activity"/>
    <property type="evidence" value="ECO:0007669"/>
    <property type="project" value="InterPro"/>
</dbReference>
<dbReference type="InterPro" id="IPR005119">
    <property type="entry name" value="LysR_subst-bd"/>
</dbReference>
<dbReference type="SUPFAM" id="SSF53850">
    <property type="entry name" value="Periplasmic binding protein-like II"/>
    <property type="match status" value="1"/>
</dbReference>
<sequence>MKTNLDLNLLVVFLEVYRLRSITLASESLGLTQPGVSAALKRLQSQLGAPLFVREGRGISPTHAAIKLANEIEPALTAVESALGNVADFDVQNHHTFIVFVNEIIMHMVRKKIELDPTMGNCKINLHMTPNTEDELLSQLSLHKADLAIDIGLRSNPSFTYQSYIDDEVVVVCRKGHPHIQKTITQAQFYAEKIIFMQKRRVDLLEMNYFSDERFLPKDVDCETASVLSVLSLVSESDAVAPVSRLMAKKYASLFNLQILPLPFSSKPFQHVMMWHKRDDHNSANQWLRNKLCDVLRR</sequence>
<gene>
    <name evidence="6" type="ORF">HB761_19670</name>
</gene>
<name>A0AAE9N0F0_9VIBR</name>
<dbReference type="PANTHER" id="PTHR30118">
    <property type="entry name" value="HTH-TYPE TRANSCRIPTIONAL REGULATOR LEUO-RELATED"/>
    <property type="match status" value="1"/>
</dbReference>
<dbReference type="InterPro" id="IPR000847">
    <property type="entry name" value="LysR_HTH_N"/>
</dbReference>
<proteinExistence type="inferred from homology"/>
<evidence type="ECO:0000259" key="5">
    <source>
        <dbReference type="PROSITE" id="PS50931"/>
    </source>
</evidence>
<dbReference type="GO" id="GO:0003677">
    <property type="term" value="F:DNA binding"/>
    <property type="evidence" value="ECO:0007669"/>
    <property type="project" value="UniProtKB-KW"/>
</dbReference>
<dbReference type="PRINTS" id="PR00039">
    <property type="entry name" value="HTHLYSR"/>
</dbReference>
<keyword evidence="3" id="KW-0238">DNA-binding</keyword>
<evidence type="ECO:0000256" key="1">
    <source>
        <dbReference type="ARBA" id="ARBA00009437"/>
    </source>
</evidence>
<dbReference type="RefSeq" id="WP_255944211.1">
    <property type="nucleotide sequence ID" value="NZ_CP050468.1"/>
</dbReference>
<dbReference type="InterPro" id="IPR050389">
    <property type="entry name" value="LysR-type_TF"/>
</dbReference>
<accession>A0AAE9N0F0</accession>
<organism evidence="6 7">
    <name type="scientific">Vibrio campbellii</name>
    <dbReference type="NCBI Taxonomy" id="680"/>
    <lineage>
        <taxon>Bacteria</taxon>
        <taxon>Pseudomonadati</taxon>
        <taxon>Pseudomonadota</taxon>
        <taxon>Gammaproteobacteria</taxon>
        <taxon>Vibrionales</taxon>
        <taxon>Vibrionaceae</taxon>
        <taxon>Vibrio</taxon>
    </lineage>
</organism>
<keyword evidence="2" id="KW-0805">Transcription regulation</keyword>
<dbReference type="PANTHER" id="PTHR30118:SF6">
    <property type="entry name" value="HTH-TYPE TRANSCRIPTIONAL REGULATOR LEUO"/>
    <property type="match status" value="1"/>
</dbReference>
<dbReference type="SUPFAM" id="SSF46785">
    <property type="entry name" value="Winged helix' DNA-binding domain"/>
    <property type="match status" value="1"/>
</dbReference>